<evidence type="ECO:0000256" key="3">
    <source>
        <dbReference type="ARBA" id="ARBA00022553"/>
    </source>
</evidence>
<feature type="region of interest" description="Disordered" evidence="4">
    <location>
        <begin position="494"/>
        <end position="524"/>
    </location>
</feature>
<evidence type="ECO:0000256" key="1">
    <source>
        <dbReference type="ARBA" id="ARBA00001957"/>
    </source>
</evidence>
<keyword evidence="2" id="KW-0596">Phosphopantetheine</keyword>
<feature type="domain" description="Carrier" evidence="5">
    <location>
        <begin position="520"/>
        <end position="595"/>
    </location>
</feature>
<evidence type="ECO:0000313" key="6">
    <source>
        <dbReference type="EMBL" id="MFC4107921.1"/>
    </source>
</evidence>
<keyword evidence="7" id="KW-1185">Reference proteome</keyword>
<evidence type="ECO:0000259" key="5">
    <source>
        <dbReference type="PROSITE" id="PS50075"/>
    </source>
</evidence>
<dbReference type="Pfam" id="PF00501">
    <property type="entry name" value="AMP-binding"/>
    <property type="match status" value="1"/>
</dbReference>
<dbReference type="Pfam" id="PF13193">
    <property type="entry name" value="AMP-binding_C"/>
    <property type="match status" value="1"/>
</dbReference>
<dbReference type="InterPro" id="IPR025110">
    <property type="entry name" value="AMP-bd_C"/>
</dbReference>
<dbReference type="Gene3D" id="1.10.1200.10">
    <property type="entry name" value="ACP-like"/>
    <property type="match status" value="2"/>
</dbReference>
<dbReference type="InterPro" id="IPR001242">
    <property type="entry name" value="Condensation_dom"/>
</dbReference>
<evidence type="ECO:0000313" key="7">
    <source>
        <dbReference type="Proteomes" id="UP001595868"/>
    </source>
</evidence>
<comment type="caution">
    <text evidence="6">The sequence shown here is derived from an EMBL/GenBank/DDBJ whole genome shotgun (WGS) entry which is preliminary data.</text>
</comment>
<dbReference type="InterPro" id="IPR006162">
    <property type="entry name" value="Ppantetheine_attach_site"/>
</dbReference>
<dbReference type="PANTHER" id="PTHR45527:SF1">
    <property type="entry name" value="FATTY ACID SYNTHASE"/>
    <property type="match status" value="1"/>
</dbReference>
<evidence type="ECO:0000256" key="2">
    <source>
        <dbReference type="ARBA" id="ARBA00022450"/>
    </source>
</evidence>
<dbReference type="PROSITE" id="PS50075">
    <property type="entry name" value="CARRIER"/>
    <property type="match status" value="2"/>
</dbReference>
<gene>
    <name evidence="6" type="ORF">ACFOX0_18570</name>
</gene>
<dbReference type="InterPro" id="IPR042099">
    <property type="entry name" value="ANL_N_sf"/>
</dbReference>
<dbReference type="Proteomes" id="UP001595868">
    <property type="component" value="Unassembled WGS sequence"/>
</dbReference>
<dbReference type="SUPFAM" id="SSF56801">
    <property type="entry name" value="Acetyl-CoA synthetase-like"/>
    <property type="match status" value="1"/>
</dbReference>
<organism evidence="6 7">
    <name type="scientific">Micromonospora zhanjiangensis</name>
    <dbReference type="NCBI Taxonomy" id="1522057"/>
    <lineage>
        <taxon>Bacteria</taxon>
        <taxon>Bacillati</taxon>
        <taxon>Actinomycetota</taxon>
        <taxon>Actinomycetes</taxon>
        <taxon>Micromonosporales</taxon>
        <taxon>Micromonosporaceae</taxon>
        <taxon>Micromonospora</taxon>
    </lineage>
</organism>
<dbReference type="CDD" id="cd19531">
    <property type="entry name" value="LCL_NRPS-like"/>
    <property type="match status" value="1"/>
</dbReference>
<sequence>MTALIPASFLERVRQHPSAPAVRHDGSGVTYRELADAAWRVARGLTARGVRPESPVGVLVSPGPHLVAALLGIWLAGGCYVPLDPFAPARRRREVVTRAGARIVLTDPPRPADGEPARDAADGDLPPGVLRCDVGELVGTGDATTPLPGRLTGPRQAAYMIFTSGSTGAPKGVVVEHGAIANRVHWAVRALRLSRDDRVLQKTPLTFDAAGWEIFAPLLRGAAVTFGRPGAGRDTAELVRSVREERATVVQLVPTMLRLLAVEPELDRCDSLRLICCAGEPLHAELCQRVRERLDVEILNTYGPTECAIDALAGPFDPAQRHGPVPIGRPIDNLRHLLLPPDVGVTEDGSARELYLCGAGVGRGYHADAAQTAERFLPDPDGPPGARMYRTGDLVRVRPDGALEFVGRVDAQVKINGVRIEPGEVEAVLETHPDVIEAAVRAVTDRHGIRRLAAWVVTSREDAVDEFLGHLRDRLPPSAVPAYLGRLAALPRTTSGKTDRSRLPEPDWPAPAAATTDPPTPGTAGEQIVIAAWQRLLGVPHVGPEDDFYRLGGHSLLMTRLLATLRELSGLDLDFRELNLATTVREQAELLRRAQQAAPIGRLPAGARLALSYTQERFWVLDRMNPGSPEYLFPMLVRLDGDTGAAVVREALARLMARHDVLRTGYRMDADGLRAVVEPAPDVPLRTVEMAPAEVGKVVAADLGTGFDLAVAPLFRATLVRDGGPGQLLVLVCHHIICDGWSTRILADELRETIAAIGQRRPTHLTELPIRYVDAVAWLRSRLTGDVLAEQIGYWRHTLRDLPPLDLPIRGERPGQRGIEGGAVRFEFPATDVRELLETGRQAGATPYVVCLTLWIVLLASAGAGWDFGVGAPHSGRTRPELHDLVGLFIDVVVVRARLTPELTFAEALTRVERTLREGLDHQAAPFEAVADALVQPRDPARTPLFQTLVTMAGDGLVGQHWQEEDLDLLAQAWTVARTDLALTVWPQPDGRYLGAIEYASALHDRATAVTLADRLRTLAARFAADPALPVGTAGPDPASSAATATGTPADRAAAAAPATPLAPHQATILGFIRDLLGRDDIGPDDDILERGGNSLLAARLLWNIHSVFGVELPMRAFFDRPTAVGLGSEVERLVRAEIDGTGDADEG</sequence>
<dbReference type="InterPro" id="IPR023213">
    <property type="entry name" value="CAT-like_dom_sf"/>
</dbReference>
<dbReference type="CDD" id="cd05930">
    <property type="entry name" value="A_NRPS"/>
    <property type="match status" value="1"/>
</dbReference>
<dbReference type="Gene3D" id="3.30.300.30">
    <property type="match status" value="1"/>
</dbReference>
<comment type="cofactor">
    <cofactor evidence="1">
        <name>pantetheine 4'-phosphate</name>
        <dbReference type="ChEBI" id="CHEBI:47942"/>
    </cofactor>
</comment>
<dbReference type="Gene3D" id="3.30.559.30">
    <property type="entry name" value="Nonribosomal peptide synthetase, condensation domain"/>
    <property type="match status" value="1"/>
</dbReference>
<feature type="region of interest" description="Disordered" evidence="4">
    <location>
        <begin position="106"/>
        <end position="125"/>
    </location>
</feature>
<dbReference type="Pfam" id="PF00668">
    <property type="entry name" value="Condensation"/>
    <property type="match status" value="1"/>
</dbReference>
<protein>
    <submittedName>
        <fullName evidence="6">Amino acid adenylation domain-containing protein</fullName>
    </submittedName>
</protein>
<dbReference type="Pfam" id="PF00550">
    <property type="entry name" value="PP-binding"/>
    <property type="match status" value="2"/>
</dbReference>
<feature type="region of interest" description="Disordered" evidence="4">
    <location>
        <begin position="1030"/>
        <end position="1060"/>
    </location>
</feature>
<dbReference type="InterPro" id="IPR036736">
    <property type="entry name" value="ACP-like_sf"/>
</dbReference>
<dbReference type="InterPro" id="IPR020845">
    <property type="entry name" value="AMP-binding_CS"/>
</dbReference>
<dbReference type="NCBIfam" id="TIGR01733">
    <property type="entry name" value="AA-adenyl-dom"/>
    <property type="match status" value="1"/>
</dbReference>
<dbReference type="Gene3D" id="3.30.559.10">
    <property type="entry name" value="Chloramphenicol acetyltransferase-like domain"/>
    <property type="match status" value="1"/>
</dbReference>
<accession>A0ABV8KQN5</accession>
<reference evidence="7" key="1">
    <citation type="journal article" date="2019" name="Int. J. Syst. Evol. Microbiol.">
        <title>The Global Catalogue of Microorganisms (GCM) 10K type strain sequencing project: providing services to taxonomists for standard genome sequencing and annotation.</title>
        <authorList>
            <consortium name="The Broad Institute Genomics Platform"/>
            <consortium name="The Broad Institute Genome Sequencing Center for Infectious Disease"/>
            <person name="Wu L."/>
            <person name="Ma J."/>
        </authorList>
    </citation>
    <scope>NUCLEOTIDE SEQUENCE [LARGE SCALE GENOMIC DNA]</scope>
    <source>
        <strain evidence="7">2902at01</strain>
    </source>
</reference>
<feature type="domain" description="Carrier" evidence="5">
    <location>
        <begin position="1060"/>
        <end position="1135"/>
    </location>
</feature>
<dbReference type="PROSITE" id="PS00012">
    <property type="entry name" value="PHOSPHOPANTETHEINE"/>
    <property type="match status" value="1"/>
</dbReference>
<dbReference type="SUPFAM" id="SSF47336">
    <property type="entry name" value="ACP-like"/>
    <property type="match status" value="2"/>
</dbReference>
<keyword evidence="3" id="KW-0597">Phosphoprotein</keyword>
<dbReference type="RefSeq" id="WP_377547505.1">
    <property type="nucleotide sequence ID" value="NZ_JBHSBN010000012.1"/>
</dbReference>
<dbReference type="PANTHER" id="PTHR45527">
    <property type="entry name" value="NONRIBOSOMAL PEPTIDE SYNTHETASE"/>
    <property type="match status" value="1"/>
</dbReference>
<dbReference type="PROSITE" id="PS00455">
    <property type="entry name" value="AMP_BINDING"/>
    <property type="match status" value="1"/>
</dbReference>
<proteinExistence type="predicted"/>
<dbReference type="InterPro" id="IPR045851">
    <property type="entry name" value="AMP-bd_C_sf"/>
</dbReference>
<dbReference type="InterPro" id="IPR010071">
    <property type="entry name" value="AA_adenyl_dom"/>
</dbReference>
<dbReference type="InterPro" id="IPR000873">
    <property type="entry name" value="AMP-dep_synth/lig_dom"/>
</dbReference>
<dbReference type="SUPFAM" id="SSF52777">
    <property type="entry name" value="CoA-dependent acyltransferases"/>
    <property type="match status" value="2"/>
</dbReference>
<feature type="compositionally biased region" description="Low complexity" evidence="4">
    <location>
        <begin position="1032"/>
        <end position="1060"/>
    </location>
</feature>
<feature type="compositionally biased region" description="Low complexity" evidence="4">
    <location>
        <begin position="510"/>
        <end position="524"/>
    </location>
</feature>
<dbReference type="InterPro" id="IPR009081">
    <property type="entry name" value="PP-bd_ACP"/>
</dbReference>
<dbReference type="Gene3D" id="3.40.50.12780">
    <property type="entry name" value="N-terminal domain of ligase-like"/>
    <property type="match status" value="1"/>
</dbReference>
<name>A0ABV8KQN5_9ACTN</name>
<dbReference type="EMBL" id="JBHSBN010000012">
    <property type="protein sequence ID" value="MFC4107921.1"/>
    <property type="molecule type" value="Genomic_DNA"/>
</dbReference>
<feature type="compositionally biased region" description="Basic and acidic residues" evidence="4">
    <location>
        <begin position="110"/>
        <end position="121"/>
    </location>
</feature>
<evidence type="ECO:0000256" key="4">
    <source>
        <dbReference type="SAM" id="MobiDB-lite"/>
    </source>
</evidence>